<dbReference type="InterPro" id="IPR003018">
    <property type="entry name" value="GAF"/>
</dbReference>
<dbReference type="FunFam" id="3.30.70.270:FF:000001">
    <property type="entry name" value="Diguanylate cyclase domain protein"/>
    <property type="match status" value="1"/>
</dbReference>
<evidence type="ECO:0000313" key="6">
    <source>
        <dbReference type="Proteomes" id="UP000477911"/>
    </source>
</evidence>
<dbReference type="SUPFAM" id="SSF55073">
    <property type="entry name" value="Nucleotide cyclase"/>
    <property type="match status" value="1"/>
</dbReference>
<comment type="caution">
    <text evidence="5">The sequence shown here is derived from an EMBL/GenBank/DDBJ whole genome shotgun (WGS) entry which is preliminary data.</text>
</comment>
<dbReference type="InterPro" id="IPR029787">
    <property type="entry name" value="Nucleotide_cyclase"/>
</dbReference>
<keyword evidence="6" id="KW-1185">Reference proteome</keyword>
<dbReference type="InterPro" id="IPR043128">
    <property type="entry name" value="Rev_trsase/Diguanyl_cyclase"/>
</dbReference>
<dbReference type="SMART" id="SM00065">
    <property type="entry name" value="GAF"/>
    <property type="match status" value="1"/>
</dbReference>
<comment type="catalytic activity">
    <reaction evidence="2">
        <text>2 GTP = 3',3'-c-di-GMP + 2 diphosphate</text>
        <dbReference type="Rhea" id="RHEA:24898"/>
        <dbReference type="ChEBI" id="CHEBI:33019"/>
        <dbReference type="ChEBI" id="CHEBI:37565"/>
        <dbReference type="ChEBI" id="CHEBI:58805"/>
        <dbReference type="EC" id="2.7.7.65"/>
    </reaction>
</comment>
<dbReference type="RefSeq" id="WP_160896135.1">
    <property type="nucleotide sequence ID" value="NZ_WUMU01000023.1"/>
</dbReference>
<gene>
    <name evidence="5" type="ORF">GR170_19400</name>
</gene>
<evidence type="ECO:0000259" key="4">
    <source>
        <dbReference type="PROSITE" id="PS50887"/>
    </source>
</evidence>
<dbReference type="Pfam" id="PF00990">
    <property type="entry name" value="GGDEF"/>
    <property type="match status" value="1"/>
</dbReference>
<dbReference type="Gene3D" id="3.30.70.270">
    <property type="match status" value="1"/>
</dbReference>
<evidence type="ECO:0000256" key="3">
    <source>
        <dbReference type="SAM" id="MobiDB-lite"/>
    </source>
</evidence>
<dbReference type="InterPro" id="IPR029016">
    <property type="entry name" value="GAF-like_dom_sf"/>
</dbReference>
<proteinExistence type="predicted"/>
<evidence type="ECO:0000256" key="1">
    <source>
        <dbReference type="ARBA" id="ARBA00012528"/>
    </source>
</evidence>
<dbReference type="PANTHER" id="PTHR45138">
    <property type="entry name" value="REGULATORY COMPONENTS OF SENSORY TRANSDUCTION SYSTEM"/>
    <property type="match status" value="1"/>
</dbReference>
<accession>A0A6L7G8W3</accession>
<sequence length="342" mass="36617">MFDSEDDVPAPTGNGAPPRDAPFEQIVELARLVLDVPFAEIRLNERSRDWLRATSGITLPGGISGDRFCTLTLAGSDPLVVRDSKLDPRFRGPPAHVGPPGGRAGLGVPLHRADGRPLGVICAYDIHPRSFSGQEVEIMQNLAAIVLKELELLELADSDGLTGAMSRRAWMAAATRQLAVARQKGSPLALVMLDIDHFKQVNDTHGHGTGDLVLRELVRRCRARLRPGDLFGRIGGEEFAVLLPGRDAEAARRCAERLRGGIAETAFEDPARGLRLSVTASLGVCLVPDHAALAEGLAAADEALYRAKRDGRNQCCLSRAEAPPLPRGAAVSLGEERHLPGS</sequence>
<evidence type="ECO:0000313" key="5">
    <source>
        <dbReference type="EMBL" id="MXN20007.1"/>
    </source>
</evidence>
<organism evidence="5 6">
    <name type="scientific">Pseudooceanicola albus</name>
    <dbReference type="NCBI Taxonomy" id="2692189"/>
    <lineage>
        <taxon>Bacteria</taxon>
        <taxon>Pseudomonadati</taxon>
        <taxon>Pseudomonadota</taxon>
        <taxon>Alphaproteobacteria</taxon>
        <taxon>Rhodobacterales</taxon>
        <taxon>Paracoccaceae</taxon>
        <taxon>Pseudooceanicola</taxon>
    </lineage>
</organism>
<reference evidence="5 6" key="1">
    <citation type="submission" date="2019-12" db="EMBL/GenBank/DDBJ databases">
        <authorList>
            <person name="Li M."/>
        </authorList>
    </citation>
    <scope>NUCLEOTIDE SEQUENCE [LARGE SCALE GENOMIC DNA]</scope>
    <source>
        <strain evidence="5 6">GBMRC 2024</strain>
    </source>
</reference>
<feature type="domain" description="GGDEF" evidence="4">
    <location>
        <begin position="186"/>
        <end position="320"/>
    </location>
</feature>
<evidence type="ECO:0000256" key="2">
    <source>
        <dbReference type="ARBA" id="ARBA00034247"/>
    </source>
</evidence>
<dbReference type="InterPro" id="IPR050469">
    <property type="entry name" value="Diguanylate_Cyclase"/>
</dbReference>
<dbReference type="EMBL" id="WUMU01000023">
    <property type="protein sequence ID" value="MXN20007.1"/>
    <property type="molecule type" value="Genomic_DNA"/>
</dbReference>
<dbReference type="AlphaFoldDB" id="A0A6L7G8W3"/>
<dbReference type="PROSITE" id="PS50887">
    <property type="entry name" value="GGDEF"/>
    <property type="match status" value="1"/>
</dbReference>
<dbReference type="CDD" id="cd01949">
    <property type="entry name" value="GGDEF"/>
    <property type="match status" value="1"/>
</dbReference>
<dbReference type="InterPro" id="IPR000160">
    <property type="entry name" value="GGDEF_dom"/>
</dbReference>
<dbReference type="GO" id="GO:0052621">
    <property type="term" value="F:diguanylate cyclase activity"/>
    <property type="evidence" value="ECO:0007669"/>
    <property type="project" value="UniProtKB-EC"/>
</dbReference>
<name>A0A6L7G8W3_9RHOB</name>
<dbReference type="SMART" id="SM00267">
    <property type="entry name" value="GGDEF"/>
    <property type="match status" value="1"/>
</dbReference>
<dbReference type="Proteomes" id="UP000477911">
    <property type="component" value="Unassembled WGS sequence"/>
</dbReference>
<dbReference type="Gene3D" id="3.30.450.40">
    <property type="match status" value="1"/>
</dbReference>
<feature type="region of interest" description="Disordered" evidence="3">
    <location>
        <begin position="1"/>
        <end position="21"/>
    </location>
</feature>
<dbReference type="EC" id="2.7.7.65" evidence="1"/>
<dbReference type="Pfam" id="PF01590">
    <property type="entry name" value="GAF"/>
    <property type="match status" value="1"/>
</dbReference>
<dbReference type="PANTHER" id="PTHR45138:SF9">
    <property type="entry name" value="DIGUANYLATE CYCLASE DGCM-RELATED"/>
    <property type="match status" value="1"/>
</dbReference>
<dbReference type="NCBIfam" id="TIGR00254">
    <property type="entry name" value="GGDEF"/>
    <property type="match status" value="1"/>
</dbReference>
<protein>
    <recommendedName>
        <fullName evidence="1">diguanylate cyclase</fullName>
        <ecNumber evidence="1">2.7.7.65</ecNumber>
    </recommendedName>
</protein>
<dbReference type="SUPFAM" id="SSF55781">
    <property type="entry name" value="GAF domain-like"/>
    <property type="match status" value="1"/>
</dbReference>